<organism evidence="2 3">
    <name type="scientific">Kineococcus endophyticus</name>
    <dbReference type="NCBI Taxonomy" id="1181883"/>
    <lineage>
        <taxon>Bacteria</taxon>
        <taxon>Bacillati</taxon>
        <taxon>Actinomycetota</taxon>
        <taxon>Actinomycetes</taxon>
        <taxon>Kineosporiales</taxon>
        <taxon>Kineosporiaceae</taxon>
        <taxon>Kineococcus</taxon>
    </lineage>
</organism>
<reference evidence="2 3" key="1">
    <citation type="submission" date="2024-07" db="EMBL/GenBank/DDBJ databases">
        <authorList>
            <person name="Thanompreechachai J."/>
            <person name="Duangmal K."/>
        </authorList>
    </citation>
    <scope>NUCLEOTIDE SEQUENCE [LARGE SCALE GENOMIC DNA]</scope>
    <source>
        <strain evidence="2 3">KCTC 19886</strain>
    </source>
</reference>
<feature type="transmembrane region" description="Helical" evidence="1">
    <location>
        <begin position="155"/>
        <end position="173"/>
    </location>
</feature>
<dbReference type="Proteomes" id="UP001555826">
    <property type="component" value="Unassembled WGS sequence"/>
</dbReference>
<comment type="caution">
    <text evidence="2">The sequence shown here is derived from an EMBL/GenBank/DDBJ whole genome shotgun (WGS) entry which is preliminary data.</text>
</comment>
<name>A0ABV3PDW4_9ACTN</name>
<keyword evidence="1" id="KW-0472">Membrane</keyword>
<gene>
    <name evidence="2" type="ORF">AB1207_24100</name>
</gene>
<keyword evidence="1" id="KW-1133">Transmembrane helix</keyword>
<keyword evidence="3" id="KW-1185">Reference proteome</keyword>
<evidence type="ECO:0000313" key="2">
    <source>
        <dbReference type="EMBL" id="MEW9267834.1"/>
    </source>
</evidence>
<dbReference type="RefSeq" id="WP_367641344.1">
    <property type="nucleotide sequence ID" value="NZ_JBFNQN010000026.1"/>
</dbReference>
<proteinExistence type="predicted"/>
<keyword evidence="1" id="KW-0812">Transmembrane</keyword>
<accession>A0ABV3PDW4</accession>
<evidence type="ECO:0008006" key="4">
    <source>
        <dbReference type="Google" id="ProtNLM"/>
    </source>
</evidence>
<evidence type="ECO:0000256" key="1">
    <source>
        <dbReference type="SAM" id="Phobius"/>
    </source>
</evidence>
<sequence length="174" mass="18847">MALLALVLQILGLLTGAWGVHEVRHSLTGATTTSLAWIRAHARRARRSAHRRLGEAWARLRGRPNVRTAQVQLSATATLSSTVTATVGPRPIDPGAVSDREWLALLTEQFQGVYGHLNQLREQQTADRDLAARQVRDAVTGMEASQRADAHRGLAWIYASLVLTFAGTVLGGLA</sequence>
<protein>
    <recommendedName>
        <fullName evidence="4">Stage III sporulation protein AB</fullName>
    </recommendedName>
</protein>
<dbReference type="EMBL" id="JBFNQN010000026">
    <property type="protein sequence ID" value="MEW9267834.1"/>
    <property type="molecule type" value="Genomic_DNA"/>
</dbReference>
<evidence type="ECO:0000313" key="3">
    <source>
        <dbReference type="Proteomes" id="UP001555826"/>
    </source>
</evidence>